<name>A0A2M4D078_ANODA</name>
<evidence type="ECO:0000256" key="1">
    <source>
        <dbReference type="SAM" id="SignalP"/>
    </source>
</evidence>
<proteinExistence type="predicted"/>
<sequence length="104" mass="11762">MVLLWFEFECSLICITHSSVPQSCIHQSRTTKYNLILISYYAVRRQFETADVAKLHLNTQNVNPKGNSIRRVIRSIGKLLFGRGIADDANDGSTTVEQQTANTF</sequence>
<dbReference type="AlphaFoldDB" id="A0A2M4D078"/>
<protein>
    <submittedName>
        <fullName evidence="2">Putative secreted protein</fullName>
    </submittedName>
</protein>
<evidence type="ECO:0000313" key="2">
    <source>
        <dbReference type="EMBL" id="MBW70935.1"/>
    </source>
</evidence>
<feature type="chain" id="PRO_5014785758" evidence="1">
    <location>
        <begin position="19"/>
        <end position="104"/>
    </location>
</feature>
<keyword evidence="1" id="KW-0732">Signal</keyword>
<accession>A0A2M4D078</accession>
<reference evidence="2" key="1">
    <citation type="submission" date="2018-01" db="EMBL/GenBank/DDBJ databases">
        <title>An insight into the sialome of Amazonian anophelines.</title>
        <authorList>
            <person name="Ribeiro J.M."/>
            <person name="Scarpassa V."/>
            <person name="Calvo E."/>
        </authorList>
    </citation>
    <scope>NUCLEOTIDE SEQUENCE</scope>
</reference>
<feature type="signal peptide" evidence="1">
    <location>
        <begin position="1"/>
        <end position="18"/>
    </location>
</feature>
<organism evidence="2">
    <name type="scientific">Anopheles darlingi</name>
    <name type="common">Mosquito</name>
    <dbReference type="NCBI Taxonomy" id="43151"/>
    <lineage>
        <taxon>Eukaryota</taxon>
        <taxon>Metazoa</taxon>
        <taxon>Ecdysozoa</taxon>
        <taxon>Arthropoda</taxon>
        <taxon>Hexapoda</taxon>
        <taxon>Insecta</taxon>
        <taxon>Pterygota</taxon>
        <taxon>Neoptera</taxon>
        <taxon>Endopterygota</taxon>
        <taxon>Diptera</taxon>
        <taxon>Nematocera</taxon>
        <taxon>Culicoidea</taxon>
        <taxon>Culicidae</taxon>
        <taxon>Anophelinae</taxon>
        <taxon>Anopheles</taxon>
    </lineage>
</organism>
<dbReference type="EMBL" id="GGFL01006757">
    <property type="protein sequence ID" value="MBW70935.1"/>
    <property type="molecule type" value="Transcribed_RNA"/>
</dbReference>